<feature type="repeat" description="PPR" evidence="2">
    <location>
        <begin position="506"/>
        <end position="540"/>
    </location>
</feature>
<dbReference type="InterPro" id="IPR011990">
    <property type="entry name" value="TPR-like_helical_dom_sf"/>
</dbReference>
<dbReference type="AlphaFoldDB" id="A0A2P5XG07"/>
<evidence type="ECO:0000256" key="1">
    <source>
        <dbReference type="ARBA" id="ARBA00022737"/>
    </source>
</evidence>
<dbReference type="OrthoDB" id="185373at2759"/>
<dbReference type="PANTHER" id="PTHR47931">
    <property type="entry name" value="OS01G0228400 PROTEIN"/>
    <property type="match status" value="1"/>
</dbReference>
<gene>
    <name evidence="3" type="ORF">GOBAR_AA18370</name>
</gene>
<feature type="repeat" description="PPR" evidence="2">
    <location>
        <begin position="231"/>
        <end position="265"/>
    </location>
</feature>
<dbReference type="InterPro" id="IPR002885">
    <property type="entry name" value="PPR_rpt"/>
</dbReference>
<feature type="repeat" description="PPR" evidence="2">
    <location>
        <begin position="445"/>
        <end position="479"/>
    </location>
</feature>
<feature type="repeat" description="PPR" evidence="2">
    <location>
        <begin position="339"/>
        <end position="373"/>
    </location>
</feature>
<feature type="repeat" description="PPR" evidence="2">
    <location>
        <begin position="541"/>
        <end position="575"/>
    </location>
</feature>
<name>A0A2P5XG07_GOSBA</name>
<dbReference type="EMBL" id="KZ664949">
    <property type="protein sequence ID" value="PPS02273.1"/>
    <property type="molecule type" value="Genomic_DNA"/>
</dbReference>
<feature type="repeat" description="PPR" evidence="2">
    <location>
        <begin position="161"/>
        <end position="195"/>
    </location>
</feature>
<feature type="repeat" description="PPR" evidence="2">
    <location>
        <begin position="304"/>
        <end position="338"/>
    </location>
</feature>
<organism evidence="3 4">
    <name type="scientific">Gossypium barbadense</name>
    <name type="common">Sea Island cotton</name>
    <name type="synonym">Hibiscus barbadensis</name>
    <dbReference type="NCBI Taxonomy" id="3634"/>
    <lineage>
        <taxon>Eukaryota</taxon>
        <taxon>Viridiplantae</taxon>
        <taxon>Streptophyta</taxon>
        <taxon>Embryophyta</taxon>
        <taxon>Tracheophyta</taxon>
        <taxon>Spermatophyta</taxon>
        <taxon>Magnoliopsida</taxon>
        <taxon>eudicotyledons</taxon>
        <taxon>Gunneridae</taxon>
        <taxon>Pentapetalae</taxon>
        <taxon>rosids</taxon>
        <taxon>malvids</taxon>
        <taxon>Malvales</taxon>
        <taxon>Malvaceae</taxon>
        <taxon>Malvoideae</taxon>
        <taxon>Gossypium</taxon>
    </lineage>
</organism>
<sequence length="719" mass="81035">MDQQHQSHCRACMKKESCRTVRSRTKLMNILIERGKPQEAVSIFDCLIEGGHRPSLITYTTLLAALTIQKNFGSIHSIISQVEENGMKPDSIFFNAVINAFSECGNIEEAMETFWKMRESGLKPTTSTYNTLIKGYGIAGKPEESVKLVDLMLQEGNVKPNLRTYNVLVRAWCKKNNMTEAWNAVNKMIAFGMQPDAVTYNTIATAYSQNQETERAEGVSLEMQKNGVQPNERTCGIIIGGYCKEGKIKEALRFVYRMKELGVRPNLVMFNGLIKGFVDIMDRDGVDESKVSHCLPEAMPTKPDSIFFNAVINAFSECGNIEEAMETFWKMRESGLKPTTSTYNTLIKGYGIAGKPEESVKLVDLMLQEGNVKPNLRTYNVLVRAWCKKNNMTEAWNAVNKMIAFGMQPDAVTYNTIATAYSQNQETERAEGVSLEMQKNGVQPNERTCGIIIGGYCKEGKIKEALRFVYRMKELGVRPNLVMFNGLIKGFVDIMDRDGVDEASPNVVIFTTVISGWCSAGRMDQAIKIFYQMCEYGVSPNLKTFETLICGYSEAKQPWKAEELLQVMKEFEVRPEKSTIFLIAEAWRAAGLSKEANRILGSVHSKEMKIETTKEIPTESLEKLYHRQTTMPSHSSLLQIPNMVTDDQNWSALSLRKGRMVLRDADPPLDCSWLVTKSKHIPLGSKFRARCPIVCQKQCQRQLGIYGHLTHSCTVVFLN</sequence>
<dbReference type="Pfam" id="PF13041">
    <property type="entry name" value="PPR_2"/>
    <property type="match status" value="5"/>
</dbReference>
<dbReference type="Pfam" id="PF12854">
    <property type="entry name" value="PPR_1"/>
    <property type="match status" value="2"/>
</dbReference>
<dbReference type="Gene3D" id="1.25.40.10">
    <property type="entry name" value="Tetratricopeptide repeat domain"/>
    <property type="match status" value="6"/>
</dbReference>
<evidence type="ECO:0008006" key="5">
    <source>
        <dbReference type="Google" id="ProtNLM"/>
    </source>
</evidence>
<dbReference type="SUPFAM" id="SSF81901">
    <property type="entry name" value="HCP-like"/>
    <property type="match status" value="2"/>
</dbReference>
<feature type="repeat" description="PPR" evidence="2">
    <location>
        <begin position="125"/>
        <end position="159"/>
    </location>
</feature>
<feature type="repeat" description="PPR" evidence="2">
    <location>
        <begin position="196"/>
        <end position="230"/>
    </location>
</feature>
<feature type="repeat" description="PPR" evidence="2">
    <location>
        <begin position="375"/>
        <end position="409"/>
    </location>
</feature>
<dbReference type="Proteomes" id="UP000239757">
    <property type="component" value="Unassembled WGS sequence"/>
</dbReference>
<feature type="repeat" description="PPR" evidence="2">
    <location>
        <begin position="90"/>
        <end position="124"/>
    </location>
</feature>
<evidence type="ECO:0000313" key="4">
    <source>
        <dbReference type="Proteomes" id="UP000239757"/>
    </source>
</evidence>
<dbReference type="NCBIfam" id="TIGR00756">
    <property type="entry name" value="PPR"/>
    <property type="match status" value="11"/>
</dbReference>
<accession>A0A2P5XG07</accession>
<evidence type="ECO:0000313" key="3">
    <source>
        <dbReference type="EMBL" id="PPS02273.1"/>
    </source>
</evidence>
<protein>
    <recommendedName>
        <fullName evidence="5">Pentacotripeptide-repeat region of PRORP domain-containing protein</fullName>
    </recommendedName>
</protein>
<keyword evidence="1" id="KW-0677">Repeat</keyword>
<dbReference type="PROSITE" id="PS51375">
    <property type="entry name" value="PPR"/>
    <property type="match status" value="12"/>
</dbReference>
<proteinExistence type="predicted"/>
<reference evidence="3 4" key="1">
    <citation type="submission" date="2015-01" db="EMBL/GenBank/DDBJ databases">
        <title>Genome of allotetraploid Gossypium barbadense reveals genomic plasticity and fiber elongation in cotton evolution.</title>
        <authorList>
            <person name="Chen X."/>
            <person name="Liu X."/>
            <person name="Zhao B."/>
            <person name="Zheng H."/>
            <person name="Hu Y."/>
            <person name="Lu G."/>
            <person name="Yang C."/>
            <person name="Chen J."/>
            <person name="Shan C."/>
            <person name="Zhang L."/>
            <person name="Zhou Y."/>
            <person name="Wang L."/>
            <person name="Guo W."/>
            <person name="Bai Y."/>
            <person name="Ruan J."/>
            <person name="Shangguan X."/>
            <person name="Mao Y."/>
            <person name="Jiang J."/>
            <person name="Zhu Y."/>
            <person name="Lei J."/>
            <person name="Kang H."/>
            <person name="Chen S."/>
            <person name="He X."/>
            <person name="Wang R."/>
            <person name="Wang Y."/>
            <person name="Chen J."/>
            <person name="Wang L."/>
            <person name="Yu S."/>
            <person name="Wang B."/>
            <person name="Wei J."/>
            <person name="Song S."/>
            <person name="Lu X."/>
            <person name="Gao Z."/>
            <person name="Gu W."/>
            <person name="Deng X."/>
            <person name="Ma D."/>
            <person name="Wang S."/>
            <person name="Liang W."/>
            <person name="Fang L."/>
            <person name="Cai C."/>
            <person name="Zhu X."/>
            <person name="Zhou B."/>
            <person name="Zhang Y."/>
            <person name="Chen Z."/>
            <person name="Xu S."/>
            <person name="Zhu R."/>
            <person name="Wang S."/>
            <person name="Zhang T."/>
            <person name="Zhao G."/>
        </authorList>
    </citation>
    <scope>NUCLEOTIDE SEQUENCE [LARGE SCALE GENOMIC DNA]</scope>
    <source>
        <strain evidence="4">cv. Xinhai21</strain>
        <tissue evidence="3">Leaf</tissue>
    </source>
</reference>
<feature type="repeat" description="PPR" evidence="2">
    <location>
        <begin position="410"/>
        <end position="444"/>
    </location>
</feature>
<dbReference type="PANTHER" id="PTHR47931:SF1">
    <property type="entry name" value="PPR CONTAINING PLANT-LIKE PROTEIN"/>
    <property type="match status" value="1"/>
</dbReference>
<evidence type="ECO:0000256" key="2">
    <source>
        <dbReference type="PROSITE-ProRule" id="PRU00708"/>
    </source>
</evidence>